<dbReference type="STRING" id="361279.SAMN05421663_106140"/>
<dbReference type="CDD" id="cd00212">
    <property type="entry name" value="PTS_IIB_glc"/>
    <property type="match status" value="1"/>
</dbReference>
<dbReference type="InterPro" id="IPR011055">
    <property type="entry name" value="Dup_hybrid_motif"/>
</dbReference>
<keyword evidence="5" id="KW-0808">Transferase</keyword>
<evidence type="ECO:0000256" key="6">
    <source>
        <dbReference type="ARBA" id="ARBA00022683"/>
    </source>
</evidence>
<dbReference type="NCBIfam" id="TIGR01995">
    <property type="entry name" value="PTS-II-ABC-beta"/>
    <property type="match status" value="1"/>
</dbReference>
<protein>
    <submittedName>
        <fullName evidence="16">PTS system, beta-glucosides-specific IIC component</fullName>
    </submittedName>
</protein>
<dbReference type="GO" id="GO:0015771">
    <property type="term" value="P:trehalose transport"/>
    <property type="evidence" value="ECO:0007669"/>
    <property type="project" value="TreeGrafter"/>
</dbReference>
<keyword evidence="2" id="KW-0813">Transport</keyword>
<feature type="active site" description="Phosphocysteine intermediate; for EIIB activity" evidence="11">
    <location>
        <position position="25"/>
    </location>
</feature>
<dbReference type="PROSITE" id="PS00371">
    <property type="entry name" value="PTS_EIIA_TYPE_1_HIS"/>
    <property type="match status" value="1"/>
</dbReference>
<dbReference type="CDD" id="cd00210">
    <property type="entry name" value="PTS_IIA_glc"/>
    <property type="match status" value="1"/>
</dbReference>
<evidence type="ECO:0000256" key="8">
    <source>
        <dbReference type="ARBA" id="ARBA00022777"/>
    </source>
</evidence>
<comment type="subcellular location">
    <subcellularLocation>
        <location evidence="1">Cell membrane</location>
        <topology evidence="1">Multi-pass membrane protein</topology>
    </subcellularLocation>
</comment>
<feature type="transmembrane region" description="Helical" evidence="12">
    <location>
        <begin position="102"/>
        <end position="123"/>
    </location>
</feature>
<dbReference type="PROSITE" id="PS51098">
    <property type="entry name" value="PTS_EIIB_TYPE_1"/>
    <property type="match status" value="1"/>
</dbReference>
<evidence type="ECO:0000256" key="9">
    <source>
        <dbReference type="ARBA" id="ARBA00022989"/>
    </source>
</evidence>
<dbReference type="OrthoDB" id="9769191at2"/>
<evidence type="ECO:0000256" key="10">
    <source>
        <dbReference type="ARBA" id="ARBA00023136"/>
    </source>
</evidence>
<evidence type="ECO:0000259" key="14">
    <source>
        <dbReference type="PROSITE" id="PS51098"/>
    </source>
</evidence>
<gene>
    <name evidence="16" type="ORF">SAMN05421663_106140</name>
</gene>
<keyword evidence="10 12" id="KW-0472">Membrane</keyword>
<dbReference type="EMBL" id="FMZB01000006">
    <property type="protein sequence ID" value="SDD06403.1"/>
    <property type="molecule type" value="Genomic_DNA"/>
</dbReference>
<evidence type="ECO:0000256" key="7">
    <source>
        <dbReference type="ARBA" id="ARBA00022692"/>
    </source>
</evidence>
<dbReference type="InterPro" id="IPR001127">
    <property type="entry name" value="PTS_EIIA_1_perm"/>
</dbReference>
<keyword evidence="7 12" id="KW-0812">Transmembrane</keyword>
<sequence>MYNELAKKIIKLVGGEGNVHSLVHCATRLRFVLKDESKADTTKLENTDGIITVKRSGGQYQVVIGNDVSQVYQAIGTFTDLTSDSKKADKDQQKSGNMLSRAIDVISSIFAPLLGVMAGAGILKGLLLISDNLGWLDSAGTTYTILYAAADSFFYFLPLLLAVTTARKFNGNIFVALTIAGALLYPTIVTLFEEGTDTSFFGIPVVLMKYASTVLPIIFSIILMSKLENICNRFIHQSVRNFVTPLILLTIMVPVTLIVFGPLGVNIGNGIASGLLAVFNFSPLLFGALLGGGWQLLVIFGVHWGLAPVFINNIAVNGSDPLKPAAAASIFAQTGAALAVMIKTRNKKMKALSGSATITALFGITEPAIYGVTLPLKKPFIAGIIGGAVGGAIIAQAGTKAFASGAPGLLTLPIFYGPGGEGFPGLLIGIAAAFAVSVILTLILGFDDKTETNIDKKETEDTLTLQQNEIISSPLSGRVTALQNVDDPAFASEAMGKGIAIEPTAGKVVSPIDGEVTVAFKTKHAIGLTSDHGAEILIHVGIDTVQLDGKHFTLHVQQGDRVKPGDLLLEFDMEGIKAAGFSLTTPIIITNSSSYISVTRTEAAKVEIGDEVINLMLREITEEKIS</sequence>
<dbReference type="Gene3D" id="2.70.70.10">
    <property type="entry name" value="Glucose Permease (Domain IIA)"/>
    <property type="match status" value="1"/>
</dbReference>
<dbReference type="PROSITE" id="PS01035">
    <property type="entry name" value="PTS_EIIB_TYPE_1_CYS"/>
    <property type="match status" value="1"/>
</dbReference>
<evidence type="ECO:0000256" key="12">
    <source>
        <dbReference type="SAM" id="Phobius"/>
    </source>
</evidence>
<keyword evidence="4" id="KW-0762">Sugar transport</keyword>
<evidence type="ECO:0000256" key="4">
    <source>
        <dbReference type="ARBA" id="ARBA00022597"/>
    </source>
</evidence>
<keyword evidence="17" id="KW-1185">Reference proteome</keyword>
<proteinExistence type="predicted"/>
<evidence type="ECO:0000259" key="13">
    <source>
        <dbReference type="PROSITE" id="PS51093"/>
    </source>
</evidence>
<accession>A0A1G6RPR6</accession>
<name>A0A1G6RPR6_9BACI</name>
<dbReference type="Proteomes" id="UP000198666">
    <property type="component" value="Unassembled WGS sequence"/>
</dbReference>
<dbReference type="GO" id="GO:0005886">
    <property type="term" value="C:plasma membrane"/>
    <property type="evidence" value="ECO:0007669"/>
    <property type="project" value="UniProtKB-SubCell"/>
</dbReference>
<keyword evidence="8" id="KW-0418">Kinase</keyword>
<dbReference type="GO" id="GO:0016301">
    <property type="term" value="F:kinase activity"/>
    <property type="evidence" value="ECO:0007669"/>
    <property type="project" value="UniProtKB-KW"/>
</dbReference>
<evidence type="ECO:0000256" key="1">
    <source>
        <dbReference type="ARBA" id="ARBA00004651"/>
    </source>
</evidence>
<feature type="domain" description="PTS EIIB type-1" evidence="14">
    <location>
        <begin position="3"/>
        <end position="85"/>
    </location>
</feature>
<evidence type="ECO:0000256" key="5">
    <source>
        <dbReference type="ARBA" id="ARBA00022679"/>
    </source>
</evidence>
<dbReference type="PROSITE" id="PS51093">
    <property type="entry name" value="PTS_EIIA_TYPE_1"/>
    <property type="match status" value="1"/>
</dbReference>
<feature type="transmembrane region" description="Helical" evidence="12">
    <location>
        <begin position="173"/>
        <end position="192"/>
    </location>
</feature>
<evidence type="ECO:0000256" key="3">
    <source>
        <dbReference type="ARBA" id="ARBA00022475"/>
    </source>
</evidence>
<keyword evidence="6" id="KW-0598">Phosphotransferase system</keyword>
<dbReference type="InterPro" id="IPR018113">
    <property type="entry name" value="PTrfase_EIIB_Cys"/>
</dbReference>
<feature type="transmembrane region" description="Helical" evidence="12">
    <location>
        <begin position="242"/>
        <end position="265"/>
    </location>
</feature>
<dbReference type="SUPFAM" id="SSF55604">
    <property type="entry name" value="Glucose permease domain IIB"/>
    <property type="match status" value="1"/>
</dbReference>
<dbReference type="GO" id="GO:0009401">
    <property type="term" value="P:phosphoenolpyruvate-dependent sugar phosphotransferase system"/>
    <property type="evidence" value="ECO:0007669"/>
    <property type="project" value="UniProtKB-KW"/>
</dbReference>
<dbReference type="SUPFAM" id="SSF51261">
    <property type="entry name" value="Duplicated hybrid motif"/>
    <property type="match status" value="1"/>
</dbReference>
<dbReference type="Pfam" id="PF00367">
    <property type="entry name" value="PTS_EIIB"/>
    <property type="match status" value="1"/>
</dbReference>
<dbReference type="InterPro" id="IPR001996">
    <property type="entry name" value="PTS_IIB_1"/>
</dbReference>
<dbReference type="Pfam" id="PF02378">
    <property type="entry name" value="PTS_EIIC"/>
    <property type="match status" value="1"/>
</dbReference>
<feature type="domain" description="PTS EIIA type-1" evidence="13">
    <location>
        <begin position="487"/>
        <end position="591"/>
    </location>
</feature>
<dbReference type="FunFam" id="2.70.70.10:FF:000001">
    <property type="entry name" value="PTS system glucose-specific IIA component"/>
    <property type="match status" value="1"/>
</dbReference>
<evidence type="ECO:0000256" key="11">
    <source>
        <dbReference type="PROSITE-ProRule" id="PRU00421"/>
    </source>
</evidence>
<dbReference type="GO" id="GO:0008982">
    <property type="term" value="F:protein-N(PI)-phosphohistidine-sugar phosphotransferase activity"/>
    <property type="evidence" value="ECO:0007669"/>
    <property type="project" value="InterPro"/>
</dbReference>
<dbReference type="InterPro" id="IPR013013">
    <property type="entry name" value="PTS_EIIC_1"/>
</dbReference>
<reference evidence="17" key="1">
    <citation type="submission" date="2016-10" db="EMBL/GenBank/DDBJ databases">
        <authorList>
            <person name="Varghese N."/>
            <person name="Submissions S."/>
        </authorList>
    </citation>
    <scope>NUCLEOTIDE SEQUENCE [LARGE SCALE GENOMIC DNA]</scope>
    <source>
        <strain evidence="17">DSM 21620</strain>
    </source>
</reference>
<keyword evidence="9 12" id="KW-1133">Transmembrane helix</keyword>
<dbReference type="InterPro" id="IPR011297">
    <property type="entry name" value="PTS_IIABC_b_glu"/>
</dbReference>
<evidence type="ECO:0000313" key="17">
    <source>
        <dbReference type="Proteomes" id="UP000198666"/>
    </source>
</evidence>
<dbReference type="AlphaFoldDB" id="A0A1G6RPR6"/>
<dbReference type="PROSITE" id="PS51103">
    <property type="entry name" value="PTS_EIIC_TYPE_1"/>
    <property type="match status" value="1"/>
</dbReference>
<dbReference type="GO" id="GO:0090589">
    <property type="term" value="F:protein-phosphocysteine-trehalose phosphotransferase system transporter activity"/>
    <property type="evidence" value="ECO:0007669"/>
    <property type="project" value="TreeGrafter"/>
</dbReference>
<dbReference type="PANTHER" id="PTHR30175:SF1">
    <property type="entry name" value="PTS SYSTEM ARBUTIN-, CELLOBIOSE-, AND SALICIN-SPECIFIC EIIBC COMPONENT-RELATED"/>
    <property type="match status" value="1"/>
</dbReference>
<feature type="transmembrane region" description="Helical" evidence="12">
    <location>
        <begin position="198"/>
        <end position="222"/>
    </location>
</feature>
<feature type="transmembrane region" description="Helical" evidence="12">
    <location>
        <begin position="143"/>
        <end position="161"/>
    </location>
</feature>
<organism evidence="16 17">
    <name type="scientific">Terribacillus halophilus</name>
    <dbReference type="NCBI Taxonomy" id="361279"/>
    <lineage>
        <taxon>Bacteria</taxon>
        <taxon>Bacillati</taxon>
        <taxon>Bacillota</taxon>
        <taxon>Bacilli</taxon>
        <taxon>Bacillales</taxon>
        <taxon>Bacillaceae</taxon>
        <taxon>Terribacillus</taxon>
    </lineage>
</organism>
<dbReference type="InterPro" id="IPR036878">
    <property type="entry name" value="Glu_permease_IIB"/>
</dbReference>
<dbReference type="NCBIfam" id="TIGR00830">
    <property type="entry name" value="PTBA"/>
    <property type="match status" value="1"/>
</dbReference>
<evidence type="ECO:0000259" key="15">
    <source>
        <dbReference type="PROSITE" id="PS51103"/>
    </source>
</evidence>
<dbReference type="PANTHER" id="PTHR30175">
    <property type="entry name" value="PHOSPHOTRANSFERASE SYSTEM TRANSPORT PROTEIN"/>
    <property type="match status" value="1"/>
</dbReference>
<dbReference type="Pfam" id="PF00358">
    <property type="entry name" value="PTS_EIIA_1"/>
    <property type="match status" value="1"/>
</dbReference>
<feature type="transmembrane region" description="Helical" evidence="12">
    <location>
        <begin position="423"/>
        <end position="446"/>
    </location>
</feature>
<evidence type="ECO:0000256" key="2">
    <source>
        <dbReference type="ARBA" id="ARBA00022448"/>
    </source>
</evidence>
<dbReference type="InterPro" id="IPR003352">
    <property type="entry name" value="PTS_EIIC"/>
</dbReference>
<feature type="domain" description="PTS EIIC type-1" evidence="15">
    <location>
        <begin position="104"/>
        <end position="460"/>
    </location>
</feature>
<evidence type="ECO:0000313" key="16">
    <source>
        <dbReference type="EMBL" id="SDD06403.1"/>
    </source>
</evidence>
<keyword evidence="3" id="KW-1003">Cell membrane</keyword>
<dbReference type="RefSeq" id="WP_093727514.1">
    <property type="nucleotide sequence ID" value="NZ_FMZB01000006.1"/>
</dbReference>
<dbReference type="InterPro" id="IPR050558">
    <property type="entry name" value="PTS_Sugar-Specific_Components"/>
</dbReference>
<dbReference type="FunFam" id="3.30.1360.60:FF:000001">
    <property type="entry name" value="PTS system glucose-specific IIBC component PtsG"/>
    <property type="match status" value="1"/>
</dbReference>
<dbReference type="Gene3D" id="3.30.1360.60">
    <property type="entry name" value="Glucose permease domain IIB"/>
    <property type="match status" value="1"/>
</dbReference>